<comment type="similarity">
    <text evidence="2">Belongs to the bacterial solute-binding protein 1 family.</text>
</comment>
<name>A0A6J4UUK1_9BACT</name>
<proteinExistence type="inferred from homology"/>
<comment type="subcellular location">
    <subcellularLocation>
        <location evidence="1">Periplasm</location>
    </subcellularLocation>
</comment>
<evidence type="ECO:0000256" key="3">
    <source>
        <dbReference type="SAM" id="MobiDB-lite"/>
    </source>
</evidence>
<dbReference type="SUPFAM" id="SSF53850">
    <property type="entry name" value="Periplasmic binding protein-like II"/>
    <property type="match status" value="1"/>
</dbReference>
<dbReference type="PANTHER" id="PTHR43649:SF30">
    <property type="entry name" value="ABC TRANSPORTER SUBSTRATE-BINDING PROTEIN"/>
    <property type="match status" value="1"/>
</dbReference>
<dbReference type="InterPro" id="IPR050490">
    <property type="entry name" value="Bact_solute-bd_prot1"/>
</dbReference>
<dbReference type="EMBL" id="CADCWL010000055">
    <property type="protein sequence ID" value="CAA9556622.1"/>
    <property type="molecule type" value="Genomic_DNA"/>
</dbReference>
<feature type="compositionally biased region" description="Basic and acidic residues" evidence="3">
    <location>
        <begin position="55"/>
        <end position="64"/>
    </location>
</feature>
<evidence type="ECO:0000313" key="4">
    <source>
        <dbReference type="EMBL" id="CAA9556622.1"/>
    </source>
</evidence>
<dbReference type="AlphaFoldDB" id="A0A6J4UUK1"/>
<dbReference type="PANTHER" id="PTHR43649">
    <property type="entry name" value="ARABINOSE-BINDING PROTEIN-RELATED"/>
    <property type="match status" value="1"/>
</dbReference>
<reference evidence="4" key="1">
    <citation type="submission" date="2020-02" db="EMBL/GenBank/DDBJ databases">
        <authorList>
            <person name="Meier V. D."/>
        </authorList>
    </citation>
    <scope>NUCLEOTIDE SEQUENCE</scope>
    <source>
        <strain evidence="4">AVDCRST_MAG19</strain>
    </source>
</reference>
<evidence type="ECO:0008006" key="5">
    <source>
        <dbReference type="Google" id="ProtNLM"/>
    </source>
</evidence>
<feature type="region of interest" description="Disordered" evidence="3">
    <location>
        <begin position="55"/>
        <end position="115"/>
    </location>
</feature>
<feature type="region of interest" description="Disordered" evidence="3">
    <location>
        <begin position="1"/>
        <end position="38"/>
    </location>
</feature>
<evidence type="ECO:0000256" key="2">
    <source>
        <dbReference type="ARBA" id="ARBA00008520"/>
    </source>
</evidence>
<dbReference type="Pfam" id="PF01547">
    <property type="entry name" value="SBP_bac_1"/>
    <property type="match status" value="1"/>
</dbReference>
<sequence>MSGQVDPVEARATSRPGLLVPGRAQGRSPPIPSPSLNGWMRVRVPTTILRERVSAHVPGSRHEPTTGAIGARGGSDHPARATSSVAPVLPPAGALPPLRGTSPDLRPASGSGGKAAGMVARRRLRRTQNASFCAASDAPRRRVGMKERNLSRRRMLQVSVGGVVAAHLALPGRSVAAPLRRPSRQAAPADLAYKGEVEFWDWEFAARQAAVDALIQEWKTKHPDVTVKTTVQGYEDAGTKLLTAATAGEGPPFANVHFNWRVDLQRAGVLAPYPADLFAYDELISTPFNRDPKTGNIYTSVFANYTDQVYFHLPLLEEQGIGPEQIPRRWDDFMKLAVQLTKRNGDRIEQAGWTLNHYYSREWIWTTMVYQQGGFLWSEDGTQALWNSDQGVQALQMIQDVYHTHKVDNPDFLGMFDAWGNRVAAMYISQGYTGSGWEADYPEITDQWSTAVTPTFSGGPTPAWGLMTPEEGVCVFTKAAPEVQAVAFAFIKDLLGTDEQRVRWALISNGPPDKQALVGNPEIVQNDLGRSIATQAETLPYRINYGERPLEAEQIWRTMFDEVILNKTAPKAALDTATEQMNAALKESGKPRLFTERAYKPPA</sequence>
<protein>
    <recommendedName>
        <fullName evidence="5">ABC transporter, substrate-binding protein (Cluster 1, maltose/g3p/polyamine/iron)</fullName>
    </recommendedName>
</protein>
<gene>
    <name evidence="4" type="ORF">AVDCRST_MAG19-1267</name>
</gene>
<dbReference type="Gene3D" id="3.40.190.10">
    <property type="entry name" value="Periplasmic binding protein-like II"/>
    <property type="match status" value="1"/>
</dbReference>
<accession>A0A6J4UUK1</accession>
<dbReference type="GO" id="GO:0042597">
    <property type="term" value="C:periplasmic space"/>
    <property type="evidence" value="ECO:0007669"/>
    <property type="project" value="UniProtKB-SubCell"/>
</dbReference>
<organism evidence="4">
    <name type="scientific">uncultured Thermomicrobiales bacterium</name>
    <dbReference type="NCBI Taxonomy" id="1645740"/>
    <lineage>
        <taxon>Bacteria</taxon>
        <taxon>Pseudomonadati</taxon>
        <taxon>Thermomicrobiota</taxon>
        <taxon>Thermomicrobia</taxon>
        <taxon>Thermomicrobiales</taxon>
        <taxon>environmental samples</taxon>
    </lineage>
</organism>
<evidence type="ECO:0000256" key="1">
    <source>
        <dbReference type="ARBA" id="ARBA00004418"/>
    </source>
</evidence>
<dbReference type="InterPro" id="IPR006059">
    <property type="entry name" value="SBP"/>
</dbReference>